<evidence type="ECO:0000256" key="2">
    <source>
        <dbReference type="SAM" id="Phobius"/>
    </source>
</evidence>
<dbReference type="EMBL" id="AP014564">
    <property type="protein sequence ID" value="BAV94707.1"/>
    <property type="molecule type" value="Genomic_DNA"/>
</dbReference>
<dbReference type="InterPro" id="IPR032186">
    <property type="entry name" value="DUF5018"/>
</dbReference>
<dbReference type="Proteomes" id="UP000243197">
    <property type="component" value="Chromosome"/>
</dbReference>
<feature type="transmembrane region" description="Helical" evidence="2">
    <location>
        <begin position="7"/>
        <end position="24"/>
    </location>
</feature>
<dbReference type="AlphaFoldDB" id="A0A1J1E9W4"/>
<feature type="domain" description="DUF5018" evidence="3">
    <location>
        <begin position="651"/>
        <end position="854"/>
    </location>
</feature>
<dbReference type="KEGG" id="ise:JBKA6_0694"/>
<dbReference type="Gene3D" id="2.60.40.2340">
    <property type="match status" value="6"/>
</dbReference>
<accession>A0A1J1E9W4</accession>
<feature type="region of interest" description="Disordered" evidence="1">
    <location>
        <begin position="94"/>
        <end position="125"/>
    </location>
</feature>
<gene>
    <name evidence="4" type="ORF">JBKA6_0694</name>
</gene>
<evidence type="ECO:0000313" key="4">
    <source>
        <dbReference type="EMBL" id="BAV94707.1"/>
    </source>
</evidence>
<evidence type="ECO:0000259" key="3">
    <source>
        <dbReference type="Pfam" id="PF16410"/>
    </source>
</evidence>
<keyword evidence="5" id="KW-1185">Reference proteome</keyword>
<protein>
    <submittedName>
        <fullName evidence="4">Pkd domain containing protein</fullName>
    </submittedName>
</protein>
<proteinExistence type="predicted"/>
<name>A0A1J1E9W4_9FLAO</name>
<keyword evidence="2" id="KW-0472">Membrane</keyword>
<keyword evidence="2" id="KW-1133">Transmembrane helix</keyword>
<reference evidence="4 5" key="1">
    <citation type="submission" date="2014-03" db="EMBL/GenBank/DDBJ databases">
        <title>complete genome sequence of Flavobacteriaceae bacterium JBKA-6.</title>
        <authorList>
            <person name="Takano T."/>
            <person name="Nakamura Y."/>
            <person name="Takuma S."/>
            <person name="Yasuike M."/>
            <person name="Matsuyama T."/>
            <person name="Sakai T."/>
            <person name="Fujiwara A."/>
            <person name="Kimoto K."/>
            <person name="Fukuda Y."/>
            <person name="Kondo H."/>
            <person name="Hirono I."/>
            <person name="Nakayasu C."/>
        </authorList>
    </citation>
    <scope>NUCLEOTIDE SEQUENCE [LARGE SCALE GENOMIC DNA]</scope>
    <source>
        <strain evidence="4 5">JBKA-6</strain>
    </source>
</reference>
<dbReference type="PROSITE" id="PS51257">
    <property type="entry name" value="PROKAR_LIPOPROTEIN"/>
    <property type="match status" value="1"/>
</dbReference>
<evidence type="ECO:0000256" key="1">
    <source>
        <dbReference type="SAM" id="MobiDB-lite"/>
    </source>
</evidence>
<evidence type="ECO:0000313" key="5">
    <source>
        <dbReference type="Proteomes" id="UP000243197"/>
    </source>
</evidence>
<organism evidence="4 5">
    <name type="scientific">Ichthyobacterium seriolicida</name>
    <dbReference type="NCBI Taxonomy" id="242600"/>
    <lineage>
        <taxon>Bacteria</taxon>
        <taxon>Pseudomonadati</taxon>
        <taxon>Bacteroidota</taxon>
        <taxon>Flavobacteriia</taxon>
        <taxon>Flavobacteriales</taxon>
        <taxon>Ichthyobacteriaceae</taxon>
        <taxon>Ichthyobacterium</taxon>
    </lineage>
</organism>
<dbReference type="RefSeq" id="WP_096685903.1">
    <property type="nucleotide sequence ID" value="NZ_AP014564.1"/>
</dbReference>
<dbReference type="OrthoDB" id="713122at2"/>
<dbReference type="Pfam" id="PF16410">
    <property type="entry name" value="DUF5018"/>
    <property type="match status" value="1"/>
</dbReference>
<sequence>MFKKNYFVKSIIFSFVLLSVIIFSCEKNNVYQDDLGVCIDSFALLDSENDQKKLGSDIKCDIDHENYTISLTVPSSAELRGLKFNITPCEGVSISPASGEETDFELVEKPSGESTEEASEASSEGSSSKRYKKIFTLTKGEKSQDYTVYVTKESAPKLTEFKISANESKGIKTEISAVITDDTDTATGKILLNIPYNGSIDLTGLSFTAIIPDDHVLNPVIGVISEGIESKEFTLTKTDTGSKRVYTVGVVKGPYISAFKFPVSNTGVTTEVIGTIDHIAGTISVTVPSGVTLSGLTPTIEVGENTKSEYTPSAQADFGSNIQYTVTSSNPSATDFTKVYAVTVTQNAEPTISEFKFLNSNNSSKNLVNDITGTITQNAGNNAGEIIVKVPHDATLEGLTPTITANTSALAGTQVYKGATGTTEANTSNDFTDSHTSPVQYSAVGPAGGRKVYSVKVYKEPAITEFKFESSNNSGADFPSGKTYTGTVTDNTIAVTVANTVNVANLKASIIGDNINATNPVDISFKGSNSPYSTTITVANQYLSDFTKTYTVNLTKEAAPELSSFLINANDGKGIKAGSVTIEITQPSGSNTGTIKLKFEHKVSNHNTDIVLTGLTPTITYPDGYSIDHTSGTALSESIEGKKFILTTTLGSTSEYTVTAVKGPFIKSFKFTNSSNNGKNIDSAPITGAIDHENNTITVTLPSTVKKDSDSGNVVTLTPTIELGGDGSPTVNPAKDGPQQFTSGVPVNYTVTGADGMEKTYAVTVTRTASIEAKITKFTIDSHNGDIAHLISDRGRIVVPVTSVPANTIPTIEKSDYATVSPTGDQTFTSYGESKEYTVTAEDGSTTKTYEVHIYDSTKTIASIDSLKLTDSSSTEITPDSKNIGASTRTITITVPSSTTGLDSLMLTLTDTTPSSNLSIEPTSAQDFSNEKEVKYTLKESSVVKGHYWVKVVKSS</sequence>
<keyword evidence="2" id="KW-0812">Transmembrane</keyword>